<comment type="caution">
    <text evidence="2">The sequence shown here is derived from an EMBL/GenBank/DDBJ whole genome shotgun (WGS) entry which is preliminary data.</text>
</comment>
<dbReference type="EMBL" id="LKMD01000101">
    <property type="protein sequence ID" value="PIA98814.1"/>
    <property type="molecule type" value="Genomic_DNA"/>
</dbReference>
<feature type="chain" id="PRO_5013949035" description="Antifungal protein" evidence="1">
    <location>
        <begin position="20"/>
        <end position="85"/>
    </location>
</feature>
<proteinExistence type="predicted"/>
<sequence>MHFSTTSILIASVTILAAANPTPQGLDLVESKFANTQKESCYDIEGGPNGYFCDKYSFLVRQNFRCKIGLRHMLTLLPSISVEMW</sequence>
<evidence type="ECO:0008006" key="4">
    <source>
        <dbReference type="Google" id="ProtNLM"/>
    </source>
</evidence>
<organism evidence="2 3">
    <name type="scientific">Cercospora beticola</name>
    <name type="common">Sugarbeet leaf spot fungus</name>
    <dbReference type="NCBI Taxonomy" id="122368"/>
    <lineage>
        <taxon>Eukaryota</taxon>
        <taxon>Fungi</taxon>
        <taxon>Dikarya</taxon>
        <taxon>Ascomycota</taxon>
        <taxon>Pezizomycotina</taxon>
        <taxon>Dothideomycetes</taxon>
        <taxon>Dothideomycetidae</taxon>
        <taxon>Mycosphaerellales</taxon>
        <taxon>Mycosphaerellaceae</taxon>
        <taxon>Cercospora</taxon>
    </lineage>
</organism>
<gene>
    <name evidence="2" type="ORF">CB0940_03778</name>
</gene>
<evidence type="ECO:0000313" key="2">
    <source>
        <dbReference type="EMBL" id="PIA98814.1"/>
    </source>
</evidence>
<accession>A0A2G5I1Z0</accession>
<dbReference type="AlphaFoldDB" id="A0A2G5I1Z0"/>
<name>A0A2G5I1Z0_CERBT</name>
<feature type="signal peptide" evidence="1">
    <location>
        <begin position="1"/>
        <end position="19"/>
    </location>
</feature>
<dbReference type="Proteomes" id="UP000230605">
    <property type="component" value="Chromosome 3"/>
</dbReference>
<keyword evidence="1" id="KW-0732">Signal</keyword>
<evidence type="ECO:0000313" key="3">
    <source>
        <dbReference type="Proteomes" id="UP000230605"/>
    </source>
</evidence>
<reference evidence="2 3" key="1">
    <citation type="submission" date="2015-10" db="EMBL/GenBank/DDBJ databases">
        <title>The cercosporin biosynthetic gene cluster was horizontally transferred to several fungal lineages and shown to be expanded in Cercospora beticola based on microsynteny with recipient genomes.</title>
        <authorList>
            <person name="De Jonge R."/>
            <person name="Ebert M.K."/>
            <person name="Suttle J.C."/>
            <person name="Jurick Ii W.M."/>
            <person name="Secor G.A."/>
            <person name="Thomma B.P."/>
            <person name="Van De Peer Y."/>
            <person name="Bolton M.D."/>
        </authorList>
    </citation>
    <scope>NUCLEOTIDE SEQUENCE [LARGE SCALE GENOMIC DNA]</scope>
    <source>
        <strain evidence="2 3">09-40</strain>
    </source>
</reference>
<protein>
    <recommendedName>
        <fullName evidence="4">Antifungal protein</fullName>
    </recommendedName>
</protein>
<evidence type="ECO:0000256" key="1">
    <source>
        <dbReference type="SAM" id="SignalP"/>
    </source>
</evidence>